<dbReference type="Proteomes" id="UP000040088">
    <property type="component" value="Unassembled WGS sequence"/>
</dbReference>
<gene>
    <name evidence="1" type="ORF">ACZ76_01470</name>
    <name evidence="2" type="ORF">ERS008460_00855</name>
</gene>
<evidence type="ECO:0000313" key="3">
    <source>
        <dbReference type="Proteomes" id="UP000040088"/>
    </source>
</evidence>
<evidence type="ECO:0000313" key="1">
    <source>
        <dbReference type="EMBL" id="AKP32314.1"/>
    </source>
</evidence>
<dbReference type="EMBL" id="CP011975">
    <property type="protein sequence ID" value="AKP32314.1"/>
    <property type="molecule type" value="Genomic_DNA"/>
</dbReference>
<dbReference type="GeneID" id="61903894"/>
<sequence length="166" mass="18523">MARRTELAGIANGMIGSFNSRNNDVGGYWAIGQLKSYATINGFSKVMFNLILNESMPEIRLLNKVISNYSIKLSTLLKLQSIPTSWVQSATITIQFTGAAPTPKEVFRNSLGDFYRCTCDIVDDRGKCYIASDYGFCKPHSEHSELKRNDYIGILSSHGHKIRCSD</sequence>
<accession>A0A0T9TEP4</accession>
<reference evidence="1 4" key="1">
    <citation type="journal article" date="2015" name="Genome Announc.">
        <title>De Novo Genome Sequence of Yersinia aleksiciae Y159T.</title>
        <authorList>
            <person name="Sprague L.D."/>
            <person name="Neubauer H."/>
        </authorList>
    </citation>
    <scope>NUCLEOTIDE SEQUENCE [LARGE SCALE GENOMIC DNA]</scope>
    <source>
        <strain evidence="1 4">159</strain>
    </source>
</reference>
<protein>
    <submittedName>
        <fullName evidence="2">Uncharacterized protein</fullName>
    </submittedName>
</protein>
<organism evidence="2 3">
    <name type="scientific">Yersinia aleksiciae</name>
    <dbReference type="NCBI Taxonomy" id="263819"/>
    <lineage>
        <taxon>Bacteria</taxon>
        <taxon>Pseudomonadati</taxon>
        <taxon>Pseudomonadota</taxon>
        <taxon>Gammaproteobacteria</taxon>
        <taxon>Enterobacterales</taxon>
        <taxon>Yersiniaceae</taxon>
        <taxon>Yersinia</taxon>
    </lineage>
</organism>
<dbReference type="AlphaFoldDB" id="A0A0T9TEP4"/>
<reference evidence="3" key="3">
    <citation type="submission" date="2015-03" db="EMBL/GenBank/DDBJ databases">
        <authorList>
            <consortium name="Pathogen Informatics"/>
        </authorList>
    </citation>
    <scope>NUCLEOTIDE SEQUENCE [LARGE SCALE GENOMIC DNA]</scope>
    <source>
        <strain evidence="3">IP27925</strain>
    </source>
</reference>
<keyword evidence="4" id="KW-1185">Reference proteome</keyword>
<dbReference type="KEGG" id="yak:ACZ76_01470"/>
<dbReference type="OrthoDB" id="8756377at2"/>
<evidence type="ECO:0000313" key="2">
    <source>
        <dbReference type="EMBL" id="CNK78023.1"/>
    </source>
</evidence>
<dbReference type="RefSeq" id="WP_048616155.1">
    <property type="nucleotide sequence ID" value="NZ_CABHQD010000184.1"/>
</dbReference>
<dbReference type="Proteomes" id="UP000069914">
    <property type="component" value="Chromosome"/>
</dbReference>
<proteinExistence type="predicted"/>
<evidence type="ECO:0000313" key="4">
    <source>
        <dbReference type="Proteomes" id="UP000069914"/>
    </source>
</evidence>
<name>A0A0T9TEP4_YERAE</name>
<dbReference type="EMBL" id="CQEM01000003">
    <property type="protein sequence ID" value="CNK78023.1"/>
    <property type="molecule type" value="Genomic_DNA"/>
</dbReference>
<reference evidence="2" key="2">
    <citation type="submission" date="2015-03" db="EMBL/GenBank/DDBJ databases">
        <authorList>
            <person name="Murphy D."/>
        </authorList>
    </citation>
    <scope>NUCLEOTIDE SEQUENCE [LARGE SCALE GENOMIC DNA]</scope>
    <source>
        <strain evidence="2">IP27925</strain>
    </source>
</reference>